<sequence length="42" mass="4837">MRTPIEGSGLRGVIGVRSPSIDRRFDWLRSLTGRRRLLTPRT</sequence>
<name>F2B103_RHOBT</name>
<reference evidence="1 2" key="1">
    <citation type="journal article" date="2013" name="Mar. Genomics">
        <title>Expression of sulfatases in Rhodopirellula baltica and the diversity of sulfatases in the genus Rhodopirellula.</title>
        <authorList>
            <person name="Wegner C.E."/>
            <person name="Richter-Heitmann T."/>
            <person name="Klindworth A."/>
            <person name="Klockow C."/>
            <person name="Richter M."/>
            <person name="Achstetter T."/>
            <person name="Glockner F.O."/>
            <person name="Harder J."/>
        </authorList>
    </citation>
    <scope>NUCLEOTIDE SEQUENCE [LARGE SCALE GENOMIC DNA]</scope>
    <source>
        <strain evidence="1 2">WH47</strain>
    </source>
</reference>
<proteinExistence type="predicted"/>
<protein>
    <submittedName>
        <fullName evidence="1">Uncharacterized protein</fullName>
    </submittedName>
</protein>
<dbReference type="AlphaFoldDB" id="F2B103"/>
<evidence type="ECO:0000313" key="2">
    <source>
        <dbReference type="Proteomes" id="UP000006222"/>
    </source>
</evidence>
<dbReference type="Proteomes" id="UP000006222">
    <property type="component" value="Unassembled WGS sequence"/>
</dbReference>
<accession>F2B103</accession>
<dbReference type="EMBL" id="AFAR01000291">
    <property type="protein sequence ID" value="EGF24411.1"/>
    <property type="molecule type" value="Genomic_DNA"/>
</dbReference>
<organism evidence="1 2">
    <name type="scientific">Rhodopirellula baltica WH47</name>
    <dbReference type="NCBI Taxonomy" id="991778"/>
    <lineage>
        <taxon>Bacteria</taxon>
        <taxon>Pseudomonadati</taxon>
        <taxon>Planctomycetota</taxon>
        <taxon>Planctomycetia</taxon>
        <taxon>Pirellulales</taxon>
        <taxon>Pirellulaceae</taxon>
        <taxon>Rhodopirellula</taxon>
    </lineage>
</organism>
<comment type="caution">
    <text evidence="1">The sequence shown here is derived from an EMBL/GenBank/DDBJ whole genome shotgun (WGS) entry which is preliminary data.</text>
</comment>
<gene>
    <name evidence="1" type="ORF">RBWH47_04140</name>
</gene>
<evidence type="ECO:0000313" key="1">
    <source>
        <dbReference type="EMBL" id="EGF24411.1"/>
    </source>
</evidence>